<dbReference type="AlphaFoldDB" id="A0A7K1Y975"/>
<comment type="caution">
    <text evidence="4">The sequence shown here is derived from an EMBL/GenBank/DDBJ whole genome shotgun (WGS) entry which is preliminary data.</text>
</comment>
<evidence type="ECO:0000256" key="3">
    <source>
        <dbReference type="SAM" id="SignalP"/>
    </source>
</evidence>
<protein>
    <recommendedName>
        <fullName evidence="6">tRNA (Guanine-N1)-methyltransferase</fullName>
    </recommendedName>
</protein>
<feature type="signal peptide" evidence="3">
    <location>
        <begin position="1"/>
        <end position="24"/>
    </location>
</feature>
<evidence type="ECO:0000313" key="4">
    <source>
        <dbReference type="EMBL" id="MXV50921.1"/>
    </source>
</evidence>
<dbReference type="EMBL" id="WVHT01000003">
    <property type="protein sequence ID" value="MXV50921.1"/>
    <property type="molecule type" value="Genomic_DNA"/>
</dbReference>
<organism evidence="4 5">
    <name type="scientific">Hufsiella arboris</name>
    <dbReference type="NCBI Taxonomy" id="2695275"/>
    <lineage>
        <taxon>Bacteria</taxon>
        <taxon>Pseudomonadati</taxon>
        <taxon>Bacteroidota</taxon>
        <taxon>Sphingobacteriia</taxon>
        <taxon>Sphingobacteriales</taxon>
        <taxon>Sphingobacteriaceae</taxon>
        <taxon>Hufsiella</taxon>
    </lineage>
</organism>
<keyword evidence="3" id="KW-0732">Signal</keyword>
<evidence type="ECO:0000313" key="5">
    <source>
        <dbReference type="Proteomes" id="UP000466586"/>
    </source>
</evidence>
<feature type="transmembrane region" description="Helical" evidence="2">
    <location>
        <begin position="131"/>
        <end position="152"/>
    </location>
</feature>
<evidence type="ECO:0000256" key="1">
    <source>
        <dbReference type="SAM" id="Coils"/>
    </source>
</evidence>
<sequence>MKSKNYLQPIFTVFLLCLSLSLKAQDTTKVYDPTLKGQYKQLLDKSKGYPGYKIISQAKLDPFLRNYADSLKAEKRKTANAQKTIADQKEQTSKLQGNLNDKNQDLEQTNAQANSISLLGFQVNKSTYSTIVWSIIAVLAIALAIIIFKSIGYKNEASYRIKLFNELSEEFQSHKMKANEKEKKLARELQDERNKLEELNSRNR</sequence>
<keyword evidence="1" id="KW-0175">Coiled coil</keyword>
<dbReference type="Proteomes" id="UP000466586">
    <property type="component" value="Unassembled WGS sequence"/>
</dbReference>
<keyword evidence="2" id="KW-0812">Transmembrane</keyword>
<feature type="coiled-coil region" evidence="1">
    <location>
        <begin position="164"/>
        <end position="202"/>
    </location>
</feature>
<accession>A0A7K1Y975</accession>
<dbReference type="RefSeq" id="WP_160844103.1">
    <property type="nucleotide sequence ID" value="NZ_WVHT01000003.1"/>
</dbReference>
<evidence type="ECO:0008006" key="6">
    <source>
        <dbReference type="Google" id="ProtNLM"/>
    </source>
</evidence>
<gene>
    <name evidence="4" type="ORF">GS399_08035</name>
</gene>
<feature type="coiled-coil region" evidence="1">
    <location>
        <begin position="71"/>
        <end position="112"/>
    </location>
</feature>
<keyword evidence="2" id="KW-1133">Transmembrane helix</keyword>
<name>A0A7K1Y975_9SPHI</name>
<feature type="chain" id="PRO_5029853113" description="tRNA (Guanine-N1)-methyltransferase" evidence="3">
    <location>
        <begin position="25"/>
        <end position="204"/>
    </location>
</feature>
<reference evidence="4 5" key="1">
    <citation type="submission" date="2019-11" db="EMBL/GenBank/DDBJ databases">
        <title>Pedobacter sp. HMF7647 Genome sequencing and assembly.</title>
        <authorList>
            <person name="Kang H."/>
            <person name="Kim H."/>
            <person name="Joh K."/>
        </authorList>
    </citation>
    <scope>NUCLEOTIDE SEQUENCE [LARGE SCALE GENOMIC DNA]</scope>
    <source>
        <strain evidence="4 5">HMF7647</strain>
    </source>
</reference>
<proteinExistence type="predicted"/>
<keyword evidence="2" id="KW-0472">Membrane</keyword>
<evidence type="ECO:0000256" key="2">
    <source>
        <dbReference type="SAM" id="Phobius"/>
    </source>
</evidence>
<keyword evidence="5" id="KW-1185">Reference proteome</keyword>